<gene>
    <name evidence="1" type="ORF">PHPALM_3452</name>
</gene>
<organism evidence="1 2">
    <name type="scientific">Phytophthora palmivora</name>
    <dbReference type="NCBI Taxonomy" id="4796"/>
    <lineage>
        <taxon>Eukaryota</taxon>
        <taxon>Sar</taxon>
        <taxon>Stramenopiles</taxon>
        <taxon>Oomycota</taxon>
        <taxon>Peronosporomycetes</taxon>
        <taxon>Peronosporales</taxon>
        <taxon>Peronosporaceae</taxon>
        <taxon>Phytophthora</taxon>
    </lineage>
</organism>
<dbReference type="EMBL" id="NCKW01001866">
    <property type="protein sequence ID" value="POM78954.1"/>
    <property type="molecule type" value="Genomic_DNA"/>
</dbReference>
<keyword evidence="2" id="KW-1185">Reference proteome</keyword>
<sequence>MNQISCCPYLTKQSNKSLRYLETDWENFRDNSAFDLRKEYKDNVLRPELPEGLPETREIEHLIYVKDPHLAMYRQLWRQSPE</sequence>
<dbReference type="Proteomes" id="UP000237271">
    <property type="component" value="Unassembled WGS sequence"/>
</dbReference>
<accession>A0A2P4YMB6</accession>
<dbReference type="AlphaFoldDB" id="A0A2P4YMB6"/>
<reference evidence="1 2" key="1">
    <citation type="journal article" date="2017" name="Genome Biol. Evol.">
        <title>Phytophthora megakarya and P. palmivora, closely related causal agents of cacao black pod rot, underwent increases in genome sizes and gene numbers by different mechanisms.</title>
        <authorList>
            <person name="Ali S.S."/>
            <person name="Shao J."/>
            <person name="Lary D.J."/>
            <person name="Kronmiller B."/>
            <person name="Shen D."/>
            <person name="Strem M.D."/>
            <person name="Amoako-Attah I."/>
            <person name="Akrofi A.Y."/>
            <person name="Begoude B.A."/>
            <person name="Ten Hoopen G.M."/>
            <person name="Coulibaly K."/>
            <person name="Kebe B.I."/>
            <person name="Melnick R.L."/>
            <person name="Guiltinan M.J."/>
            <person name="Tyler B.M."/>
            <person name="Meinhardt L.W."/>
            <person name="Bailey B.A."/>
        </authorList>
    </citation>
    <scope>NUCLEOTIDE SEQUENCE [LARGE SCALE GENOMIC DNA]</scope>
    <source>
        <strain evidence="2">sbr112.9</strain>
    </source>
</reference>
<evidence type="ECO:0000313" key="2">
    <source>
        <dbReference type="Proteomes" id="UP000237271"/>
    </source>
</evidence>
<protein>
    <submittedName>
        <fullName evidence="1">Uncharacterized protein</fullName>
    </submittedName>
</protein>
<evidence type="ECO:0000313" key="1">
    <source>
        <dbReference type="EMBL" id="POM78954.1"/>
    </source>
</evidence>
<dbReference type="OrthoDB" id="91581at2759"/>
<proteinExistence type="predicted"/>
<comment type="caution">
    <text evidence="1">The sequence shown here is derived from an EMBL/GenBank/DDBJ whole genome shotgun (WGS) entry which is preliminary data.</text>
</comment>
<name>A0A2P4YMB6_9STRA</name>